<evidence type="ECO:0000256" key="12">
    <source>
        <dbReference type="SAM" id="MobiDB-lite"/>
    </source>
</evidence>
<keyword evidence="8" id="KW-0325">Glycoprotein</keyword>
<dbReference type="InterPro" id="IPR017853">
    <property type="entry name" value="GH"/>
</dbReference>
<dbReference type="STRING" id="45286.A0A0X8HUX4"/>
<evidence type="ECO:0000313" key="15">
    <source>
        <dbReference type="EMBL" id="AMD21982.1"/>
    </source>
</evidence>
<dbReference type="SUPFAM" id="SSF51445">
    <property type="entry name" value="(Trans)glycosidases"/>
    <property type="match status" value="1"/>
</dbReference>
<dbReference type="GO" id="GO:0098552">
    <property type="term" value="C:side of membrane"/>
    <property type="evidence" value="ECO:0007669"/>
    <property type="project" value="UniProtKB-KW"/>
</dbReference>
<gene>
    <name evidence="15" type="ORF">AW171_hschr63981</name>
</gene>
<dbReference type="OrthoDB" id="421038at2759"/>
<feature type="compositionally biased region" description="Low complexity" evidence="12">
    <location>
        <begin position="499"/>
        <end position="521"/>
    </location>
</feature>
<dbReference type="Pfam" id="PF07983">
    <property type="entry name" value="X8"/>
    <property type="match status" value="1"/>
</dbReference>
<dbReference type="GeneID" id="28725306"/>
<dbReference type="GO" id="GO:0071970">
    <property type="term" value="P:fungal-type cell wall (1-&gt;3)-beta-D-glucan biosynthetic process"/>
    <property type="evidence" value="ECO:0007669"/>
    <property type="project" value="TreeGrafter"/>
</dbReference>
<keyword evidence="16" id="KW-1185">Reference proteome</keyword>
<dbReference type="FunFam" id="3.20.20.80:FF:000038">
    <property type="entry name" value="1,3-beta-glucanosyltransferase"/>
    <property type="match status" value="1"/>
</dbReference>
<dbReference type="Gene3D" id="3.20.20.80">
    <property type="entry name" value="Glycosidases"/>
    <property type="match status" value="1"/>
</dbReference>
<organism evidence="15 16">
    <name type="scientific">Eremothecium sinecaudum</name>
    <dbReference type="NCBI Taxonomy" id="45286"/>
    <lineage>
        <taxon>Eukaryota</taxon>
        <taxon>Fungi</taxon>
        <taxon>Dikarya</taxon>
        <taxon>Ascomycota</taxon>
        <taxon>Saccharomycotina</taxon>
        <taxon>Saccharomycetes</taxon>
        <taxon>Saccharomycetales</taxon>
        <taxon>Saccharomycetaceae</taxon>
        <taxon>Eremothecium</taxon>
    </lineage>
</organism>
<evidence type="ECO:0000256" key="3">
    <source>
        <dbReference type="ARBA" id="ARBA00007528"/>
    </source>
</evidence>
<evidence type="ECO:0000256" key="4">
    <source>
        <dbReference type="ARBA" id="ARBA00022622"/>
    </source>
</evidence>
<feature type="domain" description="X8" evidence="14">
    <location>
        <begin position="383"/>
        <end position="470"/>
    </location>
</feature>
<dbReference type="InterPro" id="IPR004886">
    <property type="entry name" value="Glucanosyltransferase"/>
</dbReference>
<evidence type="ECO:0000313" key="16">
    <source>
        <dbReference type="Proteomes" id="UP000243052"/>
    </source>
</evidence>
<evidence type="ECO:0000256" key="2">
    <source>
        <dbReference type="ARBA" id="ARBA00004589"/>
    </source>
</evidence>
<evidence type="ECO:0000256" key="5">
    <source>
        <dbReference type="ARBA" id="ARBA00022729"/>
    </source>
</evidence>
<keyword evidence="11" id="KW-0808">Transferase</keyword>
<dbReference type="AlphaFoldDB" id="A0A0X8HUX4"/>
<dbReference type="RefSeq" id="XP_017988978.1">
    <property type="nucleotide sequence ID" value="XM_018133489.1"/>
</dbReference>
<keyword evidence="6 11" id="KW-0472">Membrane</keyword>
<keyword evidence="13" id="KW-0812">Transmembrane</keyword>
<evidence type="ECO:0000256" key="1">
    <source>
        <dbReference type="ARBA" id="ARBA00004196"/>
    </source>
</evidence>
<evidence type="ECO:0000256" key="13">
    <source>
        <dbReference type="SAM" id="Phobius"/>
    </source>
</evidence>
<dbReference type="GO" id="GO:0042124">
    <property type="term" value="F:1,3-beta-glucanosyltransferase activity"/>
    <property type="evidence" value="ECO:0007669"/>
    <property type="project" value="TreeGrafter"/>
</dbReference>
<comment type="function">
    <text evidence="11">Splits internally a 1,3-beta-glucan molecule and transfers the newly generated reducing end (the donor) to the non-reducing end of another 1,3-beta-glucan molecule (the acceptor) forming a 1,3-beta linkage, resulting in the elongation of 1,3-beta-glucan chains in the cell wall.</text>
</comment>
<evidence type="ECO:0000256" key="10">
    <source>
        <dbReference type="ARBA" id="ARBA00023316"/>
    </source>
</evidence>
<dbReference type="EC" id="2.4.1.-" evidence="11"/>
<evidence type="ECO:0000256" key="8">
    <source>
        <dbReference type="ARBA" id="ARBA00023180"/>
    </source>
</evidence>
<dbReference type="Gene3D" id="1.20.58.1040">
    <property type="match status" value="1"/>
</dbReference>
<dbReference type="SMART" id="SM00768">
    <property type="entry name" value="X8"/>
    <property type="match status" value="1"/>
</dbReference>
<dbReference type="Pfam" id="PF03198">
    <property type="entry name" value="Glyco_hydro_72"/>
    <property type="match status" value="1"/>
</dbReference>
<feature type="region of interest" description="Disordered" evidence="12">
    <location>
        <begin position="498"/>
        <end position="521"/>
    </location>
</feature>
<evidence type="ECO:0000256" key="6">
    <source>
        <dbReference type="ARBA" id="ARBA00023136"/>
    </source>
</evidence>
<keyword evidence="9 11" id="KW-0449">Lipoprotein</keyword>
<comment type="similarity">
    <text evidence="3 11">Belongs to the glycosyl hydrolase 72 family.</text>
</comment>
<dbReference type="PANTHER" id="PTHR31468:SF2">
    <property type="entry name" value="1,3-BETA-GLUCANOSYLTRANSFERASE GAS1"/>
    <property type="match status" value="1"/>
</dbReference>
<name>A0A0X8HUX4_9SACH</name>
<accession>A0A0X8HUX4</accession>
<comment type="subcellular location">
    <subcellularLocation>
        <location evidence="1">Cell envelope</location>
    </subcellularLocation>
    <subcellularLocation>
        <location evidence="11">Cell membrane</location>
        <topology evidence="11">Lipid-anchor</topology>
        <topology evidence="11">GPI-anchor</topology>
    </subcellularLocation>
    <subcellularLocation>
        <location evidence="2">Membrane</location>
        <topology evidence="2">Lipid-anchor</topology>
        <topology evidence="2">GPI-anchor</topology>
    </subcellularLocation>
</comment>
<evidence type="ECO:0000256" key="7">
    <source>
        <dbReference type="ARBA" id="ARBA00023157"/>
    </source>
</evidence>
<feature type="chain" id="PRO_5006988315" description="1,3-beta-glucanosyltransferase" evidence="11">
    <location>
        <begin position="23"/>
        <end position="552"/>
    </location>
</feature>
<sequence length="552" mass="59385">MLFNVLGSFITVTSLAAIHVLADSLPPIEIVGNKFFFSNNGTQFFIRGVAYQSDGSDSNDGSNLKPGQSYSDPLANFEACSRDIPYLKQLRTNVIRVYSVNPSEDHSKCMQALNDAGIYVIADLSEPKRSINRNSPKWDLDLYERYTSVVDEFQKYDNVLGFFAGNEVSNSINNTDASAFVKAAIRDTKAYIKAKGYRKIPVGYSANDDQAIRVDLIEYFACGTDEERMEFYGANMYAWCGDSTYEKSGYADRTKEVAKLGVPAFFSEYGCNIIRPRKFGDVSALFGKMSDFWSGGVVYMYFEEANKYGLVSVGSDNKVTTLPDFENYSAQIAKVTPTGVNSADYSPSITHPSCPTVDNTWKAASNLPHVPDSNVCACMSDSLSCVVSDGLDPKDYEQLFEYVCSKVSCAGIVNNATTGEYGSYSFCDDKDKLSYVLDVYYKAQGKAADACDFNGSANLVKPSSQSACSPVLSAIGTAGTGSFSGSITYSGSAHSRVPAGSASDGSGSSSSTSTGKASSDAGLSNNIRSFSSLYTVLAITLSISVGLGLAII</sequence>
<evidence type="ECO:0000256" key="11">
    <source>
        <dbReference type="RuleBase" id="RU361209"/>
    </source>
</evidence>
<keyword evidence="5 11" id="KW-0732">Signal</keyword>
<reference evidence="15 16" key="1">
    <citation type="submission" date="2016-01" db="EMBL/GenBank/DDBJ databases">
        <title>Genome sequence of the yeast Holleya sinecauda.</title>
        <authorList>
            <person name="Dietrich F.S."/>
        </authorList>
    </citation>
    <scope>NUCLEOTIDE SEQUENCE [LARGE SCALE GENOMIC DNA]</scope>
    <source>
        <strain evidence="15 16">ATCC 58844</strain>
    </source>
</reference>
<keyword evidence="10" id="KW-0961">Cell wall biogenesis/degradation</keyword>
<keyword evidence="13" id="KW-1133">Transmembrane helix</keyword>
<dbReference type="Proteomes" id="UP000243052">
    <property type="component" value="Chromosome vi"/>
</dbReference>
<protein>
    <recommendedName>
        <fullName evidence="11">1,3-beta-glucanosyltransferase</fullName>
        <ecNumber evidence="11">2.4.1.-</ecNumber>
    </recommendedName>
</protein>
<evidence type="ECO:0000256" key="9">
    <source>
        <dbReference type="ARBA" id="ARBA00023288"/>
    </source>
</evidence>
<feature type="signal peptide" evidence="11">
    <location>
        <begin position="1"/>
        <end position="22"/>
    </location>
</feature>
<keyword evidence="4 11" id="KW-0336">GPI-anchor</keyword>
<dbReference type="PANTHER" id="PTHR31468">
    <property type="entry name" value="1,3-BETA-GLUCANOSYLTRANSFERASE GAS1"/>
    <property type="match status" value="1"/>
</dbReference>
<evidence type="ECO:0000259" key="14">
    <source>
        <dbReference type="SMART" id="SM00768"/>
    </source>
</evidence>
<dbReference type="EMBL" id="CP014246">
    <property type="protein sequence ID" value="AMD21982.1"/>
    <property type="molecule type" value="Genomic_DNA"/>
</dbReference>
<keyword evidence="7" id="KW-1015">Disulfide bond</keyword>
<dbReference type="InterPro" id="IPR012946">
    <property type="entry name" value="X8"/>
</dbReference>
<proteinExistence type="inferred from homology"/>
<feature type="transmembrane region" description="Helical" evidence="13">
    <location>
        <begin position="533"/>
        <end position="551"/>
    </location>
</feature>
<dbReference type="GO" id="GO:0031505">
    <property type="term" value="P:fungal-type cell wall organization"/>
    <property type="evidence" value="ECO:0007669"/>
    <property type="project" value="UniProtKB-ARBA"/>
</dbReference>
<dbReference type="GO" id="GO:0005886">
    <property type="term" value="C:plasma membrane"/>
    <property type="evidence" value="ECO:0007669"/>
    <property type="project" value="UniProtKB-SubCell"/>
</dbReference>